<dbReference type="SUPFAM" id="SSF48371">
    <property type="entry name" value="ARM repeat"/>
    <property type="match status" value="1"/>
</dbReference>
<dbReference type="Gene3D" id="1.25.10.10">
    <property type="entry name" value="Leucine-rich Repeat Variant"/>
    <property type="match status" value="1"/>
</dbReference>
<evidence type="ECO:0000256" key="2">
    <source>
        <dbReference type="ARBA" id="ARBA00006613"/>
    </source>
</evidence>
<evidence type="ECO:0000256" key="4">
    <source>
        <dbReference type="ARBA" id="ARBA00022927"/>
    </source>
</evidence>
<keyword evidence="9" id="KW-1185">Reference proteome</keyword>
<feature type="compositionally biased region" description="Low complexity" evidence="6">
    <location>
        <begin position="781"/>
        <end position="797"/>
    </location>
</feature>
<feature type="domain" description="Clathrin/coatomer adaptor adaptin-like N-terminal" evidence="7">
    <location>
        <begin position="47"/>
        <end position="606"/>
    </location>
</feature>
<dbReference type="Pfam" id="PF01602">
    <property type="entry name" value="Adaptin_N"/>
    <property type="match status" value="1"/>
</dbReference>
<protein>
    <submittedName>
        <fullName evidence="8">AP-3 complex subunit beta</fullName>
    </submittedName>
</protein>
<evidence type="ECO:0000259" key="7">
    <source>
        <dbReference type="Pfam" id="PF01602"/>
    </source>
</evidence>
<dbReference type="InterPro" id="IPR026739">
    <property type="entry name" value="AP_beta"/>
</dbReference>
<comment type="caution">
    <text evidence="8">The sequence shown here is derived from an EMBL/GenBank/DDBJ whole genome shotgun (WGS) entry which is preliminary data.</text>
</comment>
<dbReference type="InterPro" id="IPR016024">
    <property type="entry name" value="ARM-type_fold"/>
</dbReference>
<dbReference type="EMBL" id="JADGIZ020000027">
    <property type="protein sequence ID" value="KAL2915024.1"/>
    <property type="molecule type" value="Genomic_DNA"/>
</dbReference>
<evidence type="ECO:0000313" key="9">
    <source>
        <dbReference type="Proteomes" id="UP001527925"/>
    </source>
</evidence>
<feature type="region of interest" description="Disordered" evidence="6">
    <location>
        <begin position="777"/>
        <end position="876"/>
    </location>
</feature>
<feature type="compositionally biased region" description="Gly residues" evidence="6">
    <location>
        <begin position="725"/>
        <end position="737"/>
    </location>
</feature>
<evidence type="ECO:0000313" key="8">
    <source>
        <dbReference type="EMBL" id="KAL2915024.1"/>
    </source>
</evidence>
<reference evidence="8 9" key="1">
    <citation type="submission" date="2023-09" db="EMBL/GenBank/DDBJ databases">
        <title>Pangenome analysis of Batrachochytrium dendrobatidis and related Chytrids.</title>
        <authorList>
            <person name="Yacoub M.N."/>
            <person name="Stajich J.E."/>
            <person name="James T.Y."/>
        </authorList>
    </citation>
    <scope>NUCLEOTIDE SEQUENCE [LARGE SCALE GENOMIC DNA]</scope>
    <source>
        <strain evidence="8 9">JEL0888</strain>
    </source>
</reference>
<accession>A0ABR4N691</accession>
<dbReference type="PANTHER" id="PTHR11134">
    <property type="entry name" value="ADAPTOR COMPLEX SUBUNIT BETA FAMILY MEMBER"/>
    <property type="match status" value="1"/>
</dbReference>
<gene>
    <name evidence="8" type="primary">APL6</name>
    <name evidence="8" type="ORF">HK105_205346</name>
</gene>
<keyword evidence="4" id="KW-0653">Protein transport</keyword>
<keyword evidence="5" id="KW-0472">Membrane</keyword>
<sequence length="876" mass="94863">MDSVVRTAASLANEAGRLSQMLTTQIVEKTKEVGVPSHLFDTAEERLSDIEPGLNSKFDKEKLDALKRLVALISKGRNVAEFFPHVIKNVSSQSFDVRKLVYIYLLRYAEEEPDLALLSINTFQKDMTDKNPLIRAMALRVMSSIRVPVIVPIITLALRKGVSDLSPYVRKAAANAIPKCFGLDASQKDFLVELIQQLLNDKSTVVLGTAVSTFNRVCPERFDLVHKHFHKLCRLLVDCDEWGQIEILSLMLRYIRAHFVQPGRDFEASTSPIKVSGFFDTPATGSGASLKRSVDPDHALFLRACRPLLMSRNPSVVLKVASMLAYIGPLRELRACAPSVMRLVRYSKENQYAVLLVILSLSKRVPDAFEQYARQFVVFDGDTPHVRNLKLEIMEHIASENNVAFILSEFRAYICSPDQGLCVHTIQVWGRLASRMPSLMEQSLQALAGLISETNATIVGEAIIVLRRLLQVRSSDDTSPASSSARHTSHNALIRRLFDNYTAISVPMAKASVLWLVSHNVATLAKTAPDALRIALQTFASQDPIVKLQILNLAAAIAVTTEQRGESVPAAERRTLRLCFEYALSLAKFDLSVDVRDRARLLEALVFGPVYGNGDAAVNGAAKAGSPAPGSSGRDAVLQRLARLLAGSQGVSKPPDPYEGLSKFTIGTLSHALGAPVDGYEEVLPWATAPSDASLRAVQETSENWNRDRVVASDVKQVRISGSPGSAGGSSSGGGGGRKVKKRVVALDDFLSSPADDAHVLAKLNEIPRSLAMAGVGSGSTGAAPTAAGAGRNAAVAKPGDRMLPPRAPPVRAPAEAAAISSDEDEDEDDSDEDEQTDSDDQDADEDDDDSEDEESEDEDSDEDSARAPNARAGHS</sequence>
<feature type="region of interest" description="Disordered" evidence="6">
    <location>
        <begin position="719"/>
        <end position="739"/>
    </location>
</feature>
<evidence type="ECO:0000256" key="5">
    <source>
        <dbReference type="ARBA" id="ARBA00023136"/>
    </source>
</evidence>
<name>A0ABR4N691_9FUNG</name>
<dbReference type="InterPro" id="IPR011989">
    <property type="entry name" value="ARM-like"/>
</dbReference>
<feature type="compositionally biased region" description="Acidic residues" evidence="6">
    <location>
        <begin position="822"/>
        <end position="863"/>
    </location>
</feature>
<comment type="similarity">
    <text evidence="2">Belongs to the adaptor complexes large subunit family.</text>
</comment>
<organism evidence="8 9">
    <name type="scientific">Polyrhizophydium stewartii</name>
    <dbReference type="NCBI Taxonomy" id="2732419"/>
    <lineage>
        <taxon>Eukaryota</taxon>
        <taxon>Fungi</taxon>
        <taxon>Fungi incertae sedis</taxon>
        <taxon>Chytridiomycota</taxon>
        <taxon>Chytridiomycota incertae sedis</taxon>
        <taxon>Chytridiomycetes</taxon>
        <taxon>Rhizophydiales</taxon>
        <taxon>Rhizophydiales incertae sedis</taxon>
        <taxon>Polyrhizophydium</taxon>
    </lineage>
</organism>
<keyword evidence="3" id="KW-0813">Transport</keyword>
<dbReference type="InterPro" id="IPR002553">
    <property type="entry name" value="Clathrin/coatomer_adapt-like_N"/>
</dbReference>
<dbReference type="Proteomes" id="UP001527925">
    <property type="component" value="Unassembled WGS sequence"/>
</dbReference>
<proteinExistence type="inferred from homology"/>
<evidence type="ECO:0000256" key="1">
    <source>
        <dbReference type="ARBA" id="ARBA00004308"/>
    </source>
</evidence>
<comment type="subcellular location">
    <subcellularLocation>
        <location evidence="1">Endomembrane system</location>
    </subcellularLocation>
</comment>
<evidence type="ECO:0000256" key="3">
    <source>
        <dbReference type="ARBA" id="ARBA00022448"/>
    </source>
</evidence>
<evidence type="ECO:0000256" key="6">
    <source>
        <dbReference type="SAM" id="MobiDB-lite"/>
    </source>
</evidence>